<keyword evidence="5 11" id="KW-0004">4Fe-4S</keyword>
<dbReference type="InterPro" id="IPR045865">
    <property type="entry name" value="ACT-like_dom_sf"/>
</dbReference>
<keyword evidence="8 11" id="KW-0411">Iron-sulfur</keyword>
<evidence type="ECO:0000256" key="9">
    <source>
        <dbReference type="ARBA" id="ARBA00023239"/>
    </source>
</evidence>
<name>A0A4U9R0H8_HATHI</name>
<evidence type="ECO:0000313" key="14">
    <source>
        <dbReference type="EMBL" id="VTQ84565.1"/>
    </source>
</evidence>
<keyword evidence="7 11" id="KW-0408">Iron</keyword>
<dbReference type="PIRSF" id="PIRSF036692">
    <property type="entry name" value="SDH_B"/>
    <property type="match status" value="1"/>
</dbReference>
<dbReference type="NCBIfam" id="TIGR00719">
    <property type="entry name" value="sda_beta"/>
    <property type="match status" value="1"/>
</dbReference>
<gene>
    <name evidence="14" type="primary">sdhB</name>
    <name evidence="14" type="ORF">NCTC503_00567</name>
</gene>
<evidence type="ECO:0000256" key="1">
    <source>
        <dbReference type="ARBA" id="ARBA00001966"/>
    </source>
</evidence>
<comment type="cofactor">
    <cofactor evidence="1 12">
        <name>[4Fe-4S] cluster</name>
        <dbReference type="ChEBI" id="CHEBI:49883"/>
    </cofactor>
</comment>
<dbReference type="RefSeq" id="WP_138209343.1">
    <property type="nucleotide sequence ID" value="NZ_CBCRUQ010000009.1"/>
</dbReference>
<dbReference type="SUPFAM" id="SSF55021">
    <property type="entry name" value="ACT-like"/>
    <property type="match status" value="1"/>
</dbReference>
<reference evidence="14 15" key="1">
    <citation type="submission" date="2019-05" db="EMBL/GenBank/DDBJ databases">
        <authorList>
            <consortium name="Pathogen Informatics"/>
        </authorList>
    </citation>
    <scope>NUCLEOTIDE SEQUENCE [LARGE SCALE GENOMIC DNA]</scope>
    <source>
        <strain evidence="14 15">NCTC503</strain>
    </source>
</reference>
<dbReference type="Gene3D" id="3.30.1330.90">
    <property type="entry name" value="D-3-phosphoglycerate dehydrogenase, domain 3"/>
    <property type="match status" value="1"/>
</dbReference>
<evidence type="ECO:0000256" key="6">
    <source>
        <dbReference type="ARBA" id="ARBA00022723"/>
    </source>
</evidence>
<dbReference type="InterPro" id="IPR004643">
    <property type="entry name" value="Fe-S_L-Ser_bsu"/>
</dbReference>
<dbReference type="InterPro" id="IPR029009">
    <property type="entry name" value="ASB_dom_sf"/>
</dbReference>
<comment type="pathway">
    <text evidence="2 11">Carbohydrate biosynthesis; gluconeogenesis.</text>
</comment>
<keyword evidence="9 11" id="KW-0456">Lyase</keyword>
<dbReference type="PANTHER" id="PTHR30182:SF12">
    <property type="entry name" value="L-SERINE DEHYDRATASE, BETA CHAIN-RELATED"/>
    <property type="match status" value="1"/>
</dbReference>
<keyword evidence="4 11" id="KW-0312">Gluconeogenesis</keyword>
<dbReference type="Proteomes" id="UP000308489">
    <property type="component" value="Chromosome 1"/>
</dbReference>
<comment type="catalytic activity">
    <reaction evidence="10 11 12">
        <text>L-serine = pyruvate + NH4(+)</text>
        <dbReference type="Rhea" id="RHEA:19169"/>
        <dbReference type="ChEBI" id="CHEBI:15361"/>
        <dbReference type="ChEBI" id="CHEBI:28938"/>
        <dbReference type="ChEBI" id="CHEBI:33384"/>
        <dbReference type="EC" id="4.3.1.17"/>
    </reaction>
</comment>
<evidence type="ECO:0000313" key="15">
    <source>
        <dbReference type="Proteomes" id="UP000308489"/>
    </source>
</evidence>
<dbReference type="Pfam" id="PF01842">
    <property type="entry name" value="ACT"/>
    <property type="match status" value="1"/>
</dbReference>
<dbReference type="SUPFAM" id="SSF143548">
    <property type="entry name" value="Serine metabolism enzymes domain"/>
    <property type="match status" value="1"/>
</dbReference>
<evidence type="ECO:0000256" key="8">
    <source>
        <dbReference type="ARBA" id="ARBA00023014"/>
    </source>
</evidence>
<evidence type="ECO:0000256" key="3">
    <source>
        <dbReference type="ARBA" id="ARBA00008636"/>
    </source>
</evidence>
<evidence type="ECO:0000256" key="12">
    <source>
        <dbReference type="RuleBase" id="RU366059"/>
    </source>
</evidence>
<protein>
    <recommendedName>
        <fullName evidence="11">L-serine deaminase</fullName>
    </recommendedName>
</protein>
<dbReference type="GO" id="GO:0003941">
    <property type="term" value="F:L-serine ammonia-lyase activity"/>
    <property type="evidence" value="ECO:0007669"/>
    <property type="project" value="UniProtKB-UniRule"/>
</dbReference>
<dbReference type="OrthoDB" id="9813137at2"/>
<dbReference type="UniPathway" id="UPA00138"/>
<dbReference type="Pfam" id="PF03315">
    <property type="entry name" value="SDH_beta"/>
    <property type="match status" value="1"/>
</dbReference>
<evidence type="ECO:0000256" key="2">
    <source>
        <dbReference type="ARBA" id="ARBA00004742"/>
    </source>
</evidence>
<dbReference type="EMBL" id="LR590481">
    <property type="protein sequence ID" value="VTQ84565.1"/>
    <property type="molecule type" value="Genomic_DNA"/>
</dbReference>
<dbReference type="InterPro" id="IPR002912">
    <property type="entry name" value="ACT_dom"/>
</dbReference>
<comment type="similarity">
    <text evidence="3 11 12">Belongs to the iron-sulfur dependent L-serine dehydratase family.</text>
</comment>
<organism evidence="14 15">
    <name type="scientific">Hathewaya histolytica</name>
    <name type="common">Clostridium histolyticum</name>
    <dbReference type="NCBI Taxonomy" id="1498"/>
    <lineage>
        <taxon>Bacteria</taxon>
        <taxon>Bacillati</taxon>
        <taxon>Bacillota</taxon>
        <taxon>Clostridia</taxon>
        <taxon>Eubacteriales</taxon>
        <taxon>Clostridiaceae</taxon>
        <taxon>Hathewaya</taxon>
    </lineage>
</organism>
<evidence type="ECO:0000256" key="10">
    <source>
        <dbReference type="ARBA" id="ARBA00049406"/>
    </source>
</evidence>
<keyword evidence="6 11" id="KW-0479">Metal-binding</keyword>
<accession>A0A4U9R0H8</accession>
<evidence type="ECO:0000256" key="7">
    <source>
        <dbReference type="ARBA" id="ARBA00023004"/>
    </source>
</evidence>
<sequence>MKRYGAFDIIGPIMIGPSSSHTAGAARLGRVAKSIAGGDFSAVTFYLHGSFEHTYRGHGTDKALVAGILGMKPHDDGLRNAMEIAEEKGIKIEFLPIELENAHPNTAKIVFHKNDGTKVEVIGSSIGGGSIKINGIEGYDVDLTGEYPAVIIRQNDKKGVISDLSRVLANNNINIATMNVSRSNKGKEAFTIIECDGVIPVEAVREMEKLDNIISVKSVNPITD</sequence>
<feature type="domain" description="ACT" evidence="13">
    <location>
        <begin position="149"/>
        <end position="224"/>
    </location>
</feature>
<keyword evidence="15" id="KW-1185">Reference proteome</keyword>
<evidence type="ECO:0000259" key="13">
    <source>
        <dbReference type="PROSITE" id="PS51671"/>
    </source>
</evidence>
<dbReference type="InterPro" id="IPR005131">
    <property type="entry name" value="Ser_deHydtase_bsu"/>
</dbReference>
<dbReference type="GO" id="GO:0051539">
    <property type="term" value="F:4 iron, 4 sulfur cluster binding"/>
    <property type="evidence" value="ECO:0007669"/>
    <property type="project" value="UniProtKB-UniRule"/>
</dbReference>
<dbReference type="AlphaFoldDB" id="A0A4U9R0H8"/>
<proteinExistence type="inferred from homology"/>
<evidence type="ECO:0000256" key="5">
    <source>
        <dbReference type="ARBA" id="ARBA00022485"/>
    </source>
</evidence>
<dbReference type="CDD" id="cd04903">
    <property type="entry name" value="ACT_LSD"/>
    <property type="match status" value="1"/>
</dbReference>
<dbReference type="GO" id="GO:0006094">
    <property type="term" value="P:gluconeogenesis"/>
    <property type="evidence" value="ECO:0007669"/>
    <property type="project" value="UniProtKB-UniRule"/>
</dbReference>
<evidence type="ECO:0000256" key="11">
    <source>
        <dbReference type="PIRNR" id="PIRNR036692"/>
    </source>
</evidence>
<dbReference type="GO" id="GO:0046872">
    <property type="term" value="F:metal ion binding"/>
    <property type="evidence" value="ECO:0007669"/>
    <property type="project" value="UniProtKB-UniRule"/>
</dbReference>
<dbReference type="InterPro" id="IPR051318">
    <property type="entry name" value="Fe-S_L-Ser"/>
</dbReference>
<dbReference type="PANTHER" id="PTHR30182">
    <property type="entry name" value="L-SERINE DEHYDRATASE"/>
    <property type="match status" value="1"/>
</dbReference>
<dbReference type="Gene3D" id="3.30.70.260">
    <property type="match status" value="1"/>
</dbReference>
<dbReference type="PROSITE" id="PS51671">
    <property type="entry name" value="ACT"/>
    <property type="match status" value="1"/>
</dbReference>
<dbReference type="KEGG" id="hhw:NCTC503_00567"/>
<evidence type="ECO:0000256" key="4">
    <source>
        <dbReference type="ARBA" id="ARBA00022432"/>
    </source>
</evidence>